<dbReference type="InterPro" id="IPR013783">
    <property type="entry name" value="Ig-like_fold"/>
</dbReference>
<proteinExistence type="predicted"/>
<dbReference type="GO" id="GO:0005102">
    <property type="term" value="F:signaling receptor binding"/>
    <property type="evidence" value="ECO:0007669"/>
    <property type="project" value="TreeGrafter"/>
</dbReference>
<dbReference type="Pfam" id="PF07686">
    <property type="entry name" value="V-set"/>
    <property type="match status" value="1"/>
</dbReference>
<dbReference type="InterPro" id="IPR013106">
    <property type="entry name" value="Ig_V-set"/>
</dbReference>
<evidence type="ECO:0000256" key="1">
    <source>
        <dbReference type="ARBA" id="ARBA00004370"/>
    </source>
</evidence>
<dbReference type="Proteomes" id="UP000261340">
    <property type="component" value="Unplaced"/>
</dbReference>
<dbReference type="InterPro" id="IPR036179">
    <property type="entry name" value="Ig-like_dom_sf"/>
</dbReference>
<feature type="domain" description="Ig-like" evidence="5">
    <location>
        <begin position="16"/>
        <end position="137"/>
    </location>
</feature>
<dbReference type="Gene3D" id="2.60.40.10">
    <property type="entry name" value="Immunoglobulins"/>
    <property type="match status" value="1"/>
</dbReference>
<dbReference type="GO" id="GO:0001817">
    <property type="term" value="P:regulation of cytokine production"/>
    <property type="evidence" value="ECO:0007669"/>
    <property type="project" value="TreeGrafter"/>
</dbReference>
<dbReference type="GO" id="GO:0009897">
    <property type="term" value="C:external side of plasma membrane"/>
    <property type="evidence" value="ECO:0007669"/>
    <property type="project" value="TreeGrafter"/>
</dbReference>
<keyword evidence="3" id="KW-0393">Immunoglobulin domain</keyword>
<protein>
    <recommendedName>
        <fullName evidence="5">Ig-like domain-containing protein</fullName>
    </recommendedName>
</protein>
<comment type="subcellular location">
    <subcellularLocation>
        <location evidence="1">Membrane</location>
    </subcellularLocation>
</comment>
<reference evidence="6" key="1">
    <citation type="submission" date="2025-08" db="UniProtKB">
        <authorList>
            <consortium name="Ensembl"/>
        </authorList>
    </citation>
    <scope>IDENTIFICATION</scope>
</reference>
<accession>A0A3Q0R8Z2</accession>
<dbReference type="OMA" id="CEIQTAK"/>
<evidence type="ECO:0000256" key="2">
    <source>
        <dbReference type="ARBA" id="ARBA00023136"/>
    </source>
</evidence>
<dbReference type="InterPro" id="IPR050504">
    <property type="entry name" value="IgSF_BTN/MOG"/>
</dbReference>
<feature type="chain" id="PRO_5018584567" description="Ig-like domain-containing protein" evidence="4">
    <location>
        <begin position="22"/>
        <end position="203"/>
    </location>
</feature>
<evidence type="ECO:0000313" key="7">
    <source>
        <dbReference type="Proteomes" id="UP000261340"/>
    </source>
</evidence>
<keyword evidence="2" id="KW-0472">Membrane</keyword>
<dbReference type="InterPro" id="IPR007110">
    <property type="entry name" value="Ig-like_dom"/>
</dbReference>
<dbReference type="InterPro" id="IPR003599">
    <property type="entry name" value="Ig_sub"/>
</dbReference>
<evidence type="ECO:0000256" key="3">
    <source>
        <dbReference type="ARBA" id="ARBA00023319"/>
    </source>
</evidence>
<keyword evidence="7" id="KW-1185">Reference proteome</keyword>
<dbReference type="PANTHER" id="PTHR24100:SF151">
    <property type="entry name" value="ICOS LIGAND"/>
    <property type="match status" value="1"/>
</dbReference>
<name>A0A3Q0R8Z2_AMPCI</name>
<dbReference type="PANTHER" id="PTHR24100">
    <property type="entry name" value="BUTYROPHILIN"/>
    <property type="match status" value="1"/>
</dbReference>
<dbReference type="SMART" id="SM00406">
    <property type="entry name" value="IGv"/>
    <property type="match status" value="1"/>
</dbReference>
<reference evidence="6" key="2">
    <citation type="submission" date="2025-09" db="UniProtKB">
        <authorList>
            <consortium name="Ensembl"/>
        </authorList>
    </citation>
    <scope>IDENTIFICATION</scope>
</reference>
<keyword evidence="4" id="KW-0732">Signal</keyword>
<evidence type="ECO:0000313" key="6">
    <source>
        <dbReference type="Ensembl" id="ENSACIP00000006542.1"/>
    </source>
</evidence>
<organism evidence="6 7">
    <name type="scientific">Amphilophus citrinellus</name>
    <name type="common">Midas cichlid</name>
    <name type="synonym">Cichlasoma citrinellum</name>
    <dbReference type="NCBI Taxonomy" id="61819"/>
    <lineage>
        <taxon>Eukaryota</taxon>
        <taxon>Metazoa</taxon>
        <taxon>Chordata</taxon>
        <taxon>Craniata</taxon>
        <taxon>Vertebrata</taxon>
        <taxon>Euteleostomi</taxon>
        <taxon>Actinopterygii</taxon>
        <taxon>Neopterygii</taxon>
        <taxon>Teleostei</taxon>
        <taxon>Neoteleostei</taxon>
        <taxon>Acanthomorphata</taxon>
        <taxon>Ovalentaria</taxon>
        <taxon>Cichlomorphae</taxon>
        <taxon>Cichliformes</taxon>
        <taxon>Cichlidae</taxon>
        <taxon>New World cichlids</taxon>
        <taxon>Cichlasomatinae</taxon>
        <taxon>Heroini</taxon>
        <taxon>Amphilophus</taxon>
    </lineage>
</organism>
<dbReference type="GeneTree" id="ENSGT01150000288251"/>
<dbReference type="GO" id="GO:0050852">
    <property type="term" value="P:T cell receptor signaling pathway"/>
    <property type="evidence" value="ECO:0007669"/>
    <property type="project" value="TreeGrafter"/>
</dbReference>
<dbReference type="AlphaFoldDB" id="A0A3Q0R8Z2"/>
<sequence length="203" mass="22668">PCVCFCPLALTSLSLPPASFFIYICVCVCVCEIQTAKSGQDVSLECQAPNSKSLTGVEWRRNDLKPEDILLYRDERFVSENQHPSFKNRVDLQDRQMKDGNVSVIVKNVTINDTGIYTCRALTPGTKRGKRAAETVRIIDLRVAPPPGEAASWLLMFVSKDVVDETLRLAKVHPDLKEKLANHLLLLIQLRVAGRVGLHPRCN</sequence>
<dbReference type="PROSITE" id="PS50835">
    <property type="entry name" value="IG_LIKE"/>
    <property type="match status" value="1"/>
</dbReference>
<evidence type="ECO:0000256" key="4">
    <source>
        <dbReference type="SAM" id="SignalP"/>
    </source>
</evidence>
<dbReference type="SUPFAM" id="SSF48726">
    <property type="entry name" value="Immunoglobulin"/>
    <property type="match status" value="1"/>
</dbReference>
<dbReference type="SMART" id="SM00409">
    <property type="entry name" value="IG"/>
    <property type="match status" value="1"/>
</dbReference>
<evidence type="ECO:0000259" key="5">
    <source>
        <dbReference type="PROSITE" id="PS50835"/>
    </source>
</evidence>
<feature type="signal peptide" evidence="4">
    <location>
        <begin position="1"/>
        <end position="21"/>
    </location>
</feature>
<dbReference type="Ensembl" id="ENSACIT00000006740.1">
    <property type="protein sequence ID" value="ENSACIP00000006542.1"/>
    <property type="gene ID" value="ENSACIG00000005136.1"/>
</dbReference>